<dbReference type="RefSeq" id="WP_231551304.1">
    <property type="nucleotide sequence ID" value="NZ_CCCS020000078.1"/>
</dbReference>
<keyword evidence="5" id="KW-1185">Reference proteome</keyword>
<dbReference type="PROSITE" id="PS51257">
    <property type="entry name" value="PROKAR_LIPOPROTEIN"/>
    <property type="match status" value="1"/>
</dbReference>
<sequence>MSDPKTAAHGKIAFAVRAAIMGVAALMATGCALQPGSTNESDGGSATGPYEFGYVVSSPSDIQAQVFSGETHTYVSLPTGVQLRVATGSDGLQSPTRKGPYWVVKGLSTQWNFATSKGMVNATATGAARQMALVSSAQAAIAETMPTSAVPAAPKNTAMKPLPAQVPGVKHTHTQIPASPNNQPSKKQAKSVPDQWIHAALPAPHHSEVFFIPGTEGRIMPLQRALIHIIPAGWQTHISKYISPSIPVTWHKGLWTTSLNRMTKSDAWVDHVNFEKRTVRIDPTPALLIGIPGLSPTKTTLIPPVAVPNNPEGSVVPKSRLPQNNHLADGLGGKIASPNSQGATTVQTAANLPMQSLANATPVFVLNRGDLILTDLQKWAKQSGWTVVWQVPEDWQVPNTTTFSGDFQKSVSQVIQALSANGANVHAVFHTANNTVVISGAGGGE</sequence>
<organism evidence="3">
    <name type="scientific">Acidithiobacillus ferrivorans</name>
    <dbReference type="NCBI Taxonomy" id="160808"/>
    <lineage>
        <taxon>Bacteria</taxon>
        <taxon>Pseudomonadati</taxon>
        <taxon>Pseudomonadota</taxon>
        <taxon>Acidithiobacillia</taxon>
        <taxon>Acidithiobacillales</taxon>
        <taxon>Acidithiobacillaceae</taxon>
        <taxon>Acidithiobacillus</taxon>
    </lineage>
</organism>
<evidence type="ECO:0000313" key="5">
    <source>
        <dbReference type="Proteomes" id="UP000193925"/>
    </source>
</evidence>
<feature type="domain" description="Toxin co-regulated pilus biosynthesis protein Q C-terminal" evidence="2">
    <location>
        <begin position="363"/>
        <end position="439"/>
    </location>
</feature>
<dbReference type="InterPro" id="IPR018927">
    <property type="entry name" value="Pilus_synth_Q_C"/>
</dbReference>
<evidence type="ECO:0000313" key="4">
    <source>
        <dbReference type="EMBL" id="SMH64805.1"/>
    </source>
</evidence>
<reference evidence="4 5" key="3">
    <citation type="submission" date="2017-03" db="EMBL/GenBank/DDBJ databases">
        <authorList>
            <person name="Regsiter A."/>
            <person name="William W."/>
        </authorList>
    </citation>
    <scope>NUCLEOTIDE SEQUENCE [LARGE SCALE GENOMIC DNA]</scope>
    <source>
        <strain evidence="4">PRJEB5721</strain>
    </source>
</reference>
<accession>A0A060UZK0</accession>
<dbReference type="Proteomes" id="UP000193925">
    <property type="component" value="Chromosome AFERRI"/>
</dbReference>
<feature type="region of interest" description="Disordered" evidence="1">
    <location>
        <begin position="171"/>
        <end position="190"/>
    </location>
</feature>
<reference evidence="3" key="2">
    <citation type="submission" date="2014-07" db="EMBL/GenBank/DDBJ databases">
        <title>Initial genome analysis of the psychrotolerant acidophile Acidithiobacillus ferrivorans CF27: insights into iron and sulfur oxidation pathways and into biofilm formation.</title>
        <authorList>
            <person name="Talla E."/>
            <person name="Hedrich S."/>
            <person name="Mangenot S."/>
            <person name="Ji B."/>
            <person name="Johnson D.B."/>
            <person name="Barbe V."/>
            <person name="Bonnefoy V."/>
        </authorList>
    </citation>
    <scope>NUCLEOTIDE SEQUENCE [LARGE SCALE GENOMIC DNA]</scope>
    <source>
        <strain evidence="3">CF27</strain>
    </source>
</reference>
<evidence type="ECO:0000259" key="2">
    <source>
        <dbReference type="Pfam" id="PF10671"/>
    </source>
</evidence>
<dbReference type="EMBL" id="CCCS020000078">
    <property type="protein sequence ID" value="CDQ12068.1"/>
    <property type="molecule type" value="Genomic_DNA"/>
</dbReference>
<dbReference type="EMBL" id="LT841305">
    <property type="protein sequence ID" value="SMH64805.1"/>
    <property type="molecule type" value="Genomic_DNA"/>
</dbReference>
<protein>
    <recommendedName>
        <fullName evidence="2">Toxin co-regulated pilus biosynthesis protein Q C-terminal domain-containing protein</fullName>
    </recommendedName>
</protein>
<dbReference type="AlphaFoldDB" id="A0A060UZK0"/>
<name>A0A060UZK0_9PROT</name>
<gene>
    <name evidence="4" type="ORF">AFERRI_10839</name>
    <name evidence="3" type="ORF">AFERRI_80017</name>
</gene>
<dbReference type="Gene3D" id="3.55.50.70">
    <property type="match status" value="1"/>
</dbReference>
<dbReference type="Pfam" id="PF10671">
    <property type="entry name" value="TcpQ"/>
    <property type="match status" value="1"/>
</dbReference>
<reference evidence="3" key="1">
    <citation type="submission" date="2014-03" db="EMBL/GenBank/DDBJ databases">
        <authorList>
            <person name="Genoscope - CEA"/>
        </authorList>
    </citation>
    <scope>NUCLEOTIDE SEQUENCE [LARGE SCALE GENOMIC DNA]</scope>
    <source>
        <strain evidence="3">CF27</strain>
    </source>
</reference>
<proteinExistence type="predicted"/>
<evidence type="ECO:0000256" key="1">
    <source>
        <dbReference type="SAM" id="MobiDB-lite"/>
    </source>
</evidence>
<feature type="compositionally biased region" description="Polar residues" evidence="1">
    <location>
        <begin position="174"/>
        <end position="186"/>
    </location>
</feature>
<evidence type="ECO:0000313" key="3">
    <source>
        <dbReference type="EMBL" id="CDQ12068.1"/>
    </source>
</evidence>